<keyword evidence="4" id="KW-0677">Repeat</keyword>
<keyword evidence="11" id="KW-1185">Reference proteome</keyword>
<evidence type="ECO:0000256" key="1">
    <source>
        <dbReference type="ARBA" id="ARBA00007577"/>
    </source>
</evidence>
<dbReference type="Gene3D" id="1.20.1560.10">
    <property type="entry name" value="ABC transporter type 1, transmembrane domain"/>
    <property type="match status" value="1"/>
</dbReference>
<dbReference type="EnsemblPlants" id="Ma04_t26710.1">
    <property type="protein sequence ID" value="Ma04_p26710.1"/>
    <property type="gene ID" value="Ma04_g26710"/>
</dbReference>
<dbReference type="Pfam" id="PF00664">
    <property type="entry name" value="ABC_membrane"/>
    <property type="match status" value="1"/>
</dbReference>
<dbReference type="GO" id="GO:0005524">
    <property type="term" value="F:ATP binding"/>
    <property type="evidence" value="ECO:0007669"/>
    <property type="project" value="InterPro"/>
</dbReference>
<dbReference type="GO" id="GO:0016020">
    <property type="term" value="C:membrane"/>
    <property type="evidence" value="ECO:0007669"/>
    <property type="project" value="InterPro"/>
</dbReference>
<evidence type="ECO:0000256" key="3">
    <source>
        <dbReference type="ARBA" id="ARBA00022692"/>
    </source>
</evidence>
<dbReference type="SUPFAM" id="SSF90123">
    <property type="entry name" value="ABC transporter transmembrane region"/>
    <property type="match status" value="1"/>
</dbReference>
<keyword evidence="2" id="KW-0813">Transport</keyword>
<evidence type="ECO:0000256" key="4">
    <source>
        <dbReference type="ARBA" id="ARBA00022737"/>
    </source>
</evidence>
<reference evidence="10" key="1">
    <citation type="submission" date="2021-05" db="UniProtKB">
        <authorList>
            <consortium name="EnsemblPlants"/>
        </authorList>
    </citation>
    <scope>IDENTIFICATION</scope>
    <source>
        <strain evidence="10">subsp. malaccensis</strain>
    </source>
</reference>
<evidence type="ECO:0000256" key="8">
    <source>
        <dbReference type="SAM" id="MobiDB-lite"/>
    </source>
</evidence>
<dbReference type="Proteomes" id="UP000012960">
    <property type="component" value="Unplaced"/>
</dbReference>
<name>A0A804IU91_MUSAM</name>
<proteinExistence type="inferred from homology"/>
<sequence>MARGEREEAGGRTEGSSSSMSSFWTIFMHADTVDRFLMTVGFIGAVGDGVSLPVIKVTCFSFSSLIFRFSHLLNPFSHGVHQGAVNMLYLACGSFVASFCEGYCWTRTGERQASRMRSRYLKAVMRQDIEYFDLNAGSGTEVITSVSSDSLVVQDAISEKVPNFIMNASARSTTRPAPSWSSPSPPSAPSTPSRRRPAPWPSSLPRSSTPSSSASSRASPRVSPSGATASPSPSGPSWPGTAAASSCTTAQRAVPSSRLGVPSSSAAWRWDRVFPM</sequence>
<dbReference type="PANTHER" id="PTHR45136:SF2">
    <property type="entry name" value="ABC TRANSPORTER DOMAIN-CONTAINING PROTEIN"/>
    <property type="match status" value="1"/>
</dbReference>
<evidence type="ECO:0000259" key="9">
    <source>
        <dbReference type="PROSITE" id="PS50929"/>
    </source>
</evidence>
<dbReference type="PANTHER" id="PTHR45136">
    <property type="entry name" value="ABC TRANSPORTER DOMAIN-CONTAINING PROTEIN"/>
    <property type="match status" value="1"/>
</dbReference>
<dbReference type="InterPro" id="IPR036640">
    <property type="entry name" value="ABC1_TM_sf"/>
</dbReference>
<dbReference type="GO" id="GO:0140359">
    <property type="term" value="F:ABC-type transporter activity"/>
    <property type="evidence" value="ECO:0007669"/>
    <property type="project" value="InterPro"/>
</dbReference>
<keyword evidence="7" id="KW-0325">Glycoprotein</keyword>
<comment type="similarity">
    <text evidence="1">Belongs to the ABC transporter superfamily. ABCB family. Multidrug resistance exporter (TC 3.A.1.201) subfamily.</text>
</comment>
<feature type="region of interest" description="Disordered" evidence="8">
    <location>
        <begin position="172"/>
        <end position="276"/>
    </location>
</feature>
<evidence type="ECO:0000256" key="2">
    <source>
        <dbReference type="ARBA" id="ARBA00022448"/>
    </source>
</evidence>
<keyword evidence="5" id="KW-1133">Transmembrane helix</keyword>
<evidence type="ECO:0000313" key="11">
    <source>
        <dbReference type="Proteomes" id="UP000012960"/>
    </source>
</evidence>
<evidence type="ECO:0000256" key="7">
    <source>
        <dbReference type="ARBA" id="ARBA00023180"/>
    </source>
</evidence>
<dbReference type="PROSITE" id="PS50929">
    <property type="entry name" value="ABC_TM1F"/>
    <property type="match status" value="1"/>
</dbReference>
<dbReference type="InParanoid" id="A0A804IU91"/>
<feature type="compositionally biased region" description="Low complexity" evidence="8">
    <location>
        <begin position="172"/>
        <end position="182"/>
    </location>
</feature>
<keyword evidence="3" id="KW-0812">Transmembrane</keyword>
<protein>
    <recommendedName>
        <fullName evidence="9">ABC transmembrane type-1 domain-containing protein</fullName>
    </recommendedName>
</protein>
<evidence type="ECO:0000313" key="10">
    <source>
        <dbReference type="EnsemblPlants" id="Ma04_p26710.1"/>
    </source>
</evidence>
<accession>A0A804IU91</accession>
<evidence type="ECO:0000256" key="5">
    <source>
        <dbReference type="ARBA" id="ARBA00022989"/>
    </source>
</evidence>
<dbReference type="InterPro" id="IPR011527">
    <property type="entry name" value="ABC1_TM_dom"/>
</dbReference>
<organism evidence="10 11">
    <name type="scientific">Musa acuminata subsp. malaccensis</name>
    <name type="common">Wild banana</name>
    <name type="synonym">Musa malaccensis</name>
    <dbReference type="NCBI Taxonomy" id="214687"/>
    <lineage>
        <taxon>Eukaryota</taxon>
        <taxon>Viridiplantae</taxon>
        <taxon>Streptophyta</taxon>
        <taxon>Embryophyta</taxon>
        <taxon>Tracheophyta</taxon>
        <taxon>Spermatophyta</taxon>
        <taxon>Magnoliopsida</taxon>
        <taxon>Liliopsida</taxon>
        <taxon>Zingiberales</taxon>
        <taxon>Musaceae</taxon>
        <taxon>Musa</taxon>
    </lineage>
</organism>
<dbReference type="AlphaFoldDB" id="A0A804IU91"/>
<feature type="domain" description="ABC transmembrane type-1" evidence="9">
    <location>
        <begin position="87"/>
        <end position="168"/>
    </location>
</feature>
<evidence type="ECO:0000256" key="6">
    <source>
        <dbReference type="ARBA" id="ARBA00023136"/>
    </source>
</evidence>
<dbReference type="Gramene" id="Ma04_t26710.1">
    <property type="protein sequence ID" value="Ma04_p26710.1"/>
    <property type="gene ID" value="Ma04_g26710"/>
</dbReference>
<feature type="compositionally biased region" description="Low complexity" evidence="8">
    <location>
        <begin position="201"/>
        <end position="246"/>
    </location>
</feature>
<keyword evidence="6" id="KW-0472">Membrane</keyword>